<name>A0A914NVP1_MELIC</name>
<dbReference type="WBParaSite" id="Minc3s09426g43190">
    <property type="protein sequence ID" value="Minc3s09426g43190"/>
    <property type="gene ID" value="Minc3s09426g43190"/>
</dbReference>
<evidence type="ECO:0000313" key="2">
    <source>
        <dbReference type="WBParaSite" id="Minc3s08173g41978"/>
    </source>
</evidence>
<evidence type="ECO:0000313" key="3">
    <source>
        <dbReference type="WBParaSite" id="Minc3s09426g43190"/>
    </source>
</evidence>
<reference evidence="2 3" key="1">
    <citation type="submission" date="2022-11" db="UniProtKB">
        <authorList>
            <consortium name="WormBaseParasite"/>
        </authorList>
    </citation>
    <scope>IDENTIFICATION</scope>
</reference>
<dbReference type="WBParaSite" id="Minc3s08173g41978">
    <property type="protein sequence ID" value="Minc3s08173g41978"/>
    <property type="gene ID" value="Minc3s08173g41978"/>
</dbReference>
<sequence length="50" mass="5972">MLRMHKPPTITSNWNCTQINRSKSIPNFFKFFLTKTSISSIEKFVFRSFN</sequence>
<evidence type="ECO:0000313" key="1">
    <source>
        <dbReference type="Proteomes" id="UP000887563"/>
    </source>
</evidence>
<dbReference type="Proteomes" id="UP000887563">
    <property type="component" value="Unplaced"/>
</dbReference>
<protein>
    <submittedName>
        <fullName evidence="2 3">Candidate secreted effector</fullName>
    </submittedName>
</protein>
<organism evidence="1 2">
    <name type="scientific">Meloidogyne incognita</name>
    <name type="common">Southern root-knot nematode worm</name>
    <name type="synonym">Oxyuris incognita</name>
    <dbReference type="NCBI Taxonomy" id="6306"/>
    <lineage>
        <taxon>Eukaryota</taxon>
        <taxon>Metazoa</taxon>
        <taxon>Ecdysozoa</taxon>
        <taxon>Nematoda</taxon>
        <taxon>Chromadorea</taxon>
        <taxon>Rhabditida</taxon>
        <taxon>Tylenchina</taxon>
        <taxon>Tylenchomorpha</taxon>
        <taxon>Tylenchoidea</taxon>
        <taxon>Meloidogynidae</taxon>
        <taxon>Meloidogyninae</taxon>
        <taxon>Meloidogyne</taxon>
        <taxon>Meloidogyne incognita group</taxon>
    </lineage>
</organism>
<proteinExistence type="predicted"/>
<accession>A0A914NVP1</accession>
<dbReference type="AlphaFoldDB" id="A0A914NVP1"/>
<keyword evidence="1" id="KW-1185">Reference proteome</keyword>